<evidence type="ECO:0000313" key="15">
    <source>
        <dbReference type="Proteomes" id="UP001140560"/>
    </source>
</evidence>
<evidence type="ECO:0000256" key="6">
    <source>
        <dbReference type="ARBA" id="ARBA00022982"/>
    </source>
</evidence>
<dbReference type="Pfam" id="PF05193">
    <property type="entry name" value="Peptidase_M16_C"/>
    <property type="match status" value="1"/>
</dbReference>
<dbReference type="Proteomes" id="UP001140560">
    <property type="component" value="Unassembled WGS sequence"/>
</dbReference>
<evidence type="ECO:0000256" key="2">
    <source>
        <dbReference type="ARBA" id="ARBA00022448"/>
    </source>
</evidence>
<keyword evidence="6" id="KW-0249">Electron transport</keyword>
<evidence type="ECO:0000259" key="13">
    <source>
        <dbReference type="Pfam" id="PF05193"/>
    </source>
</evidence>
<reference evidence="14" key="1">
    <citation type="submission" date="2022-10" db="EMBL/GenBank/DDBJ databases">
        <title>Tapping the CABI collections for fungal endophytes: first genome assemblies for Collariella, Neodidymelliopsis, Ascochyta clinopodiicola, Didymella pomorum, Didymosphaeria variabile, Neocosmospora piperis and Neocucurbitaria cava.</title>
        <authorList>
            <person name="Hill R."/>
        </authorList>
    </citation>
    <scope>NUCLEOTIDE SEQUENCE</scope>
    <source>
        <strain evidence="14">IMI 356814</strain>
    </source>
</reference>
<evidence type="ECO:0000256" key="11">
    <source>
        <dbReference type="ARBA" id="ARBA00041372"/>
    </source>
</evidence>
<dbReference type="PANTHER" id="PTHR11851:SF209">
    <property type="entry name" value="CYTOCHROME B-C1 COMPLEX SUBUNIT 2, MITOCHONDRIAL"/>
    <property type="match status" value="1"/>
</dbReference>
<evidence type="ECO:0000313" key="14">
    <source>
        <dbReference type="EMBL" id="KAJ4369686.1"/>
    </source>
</evidence>
<evidence type="ECO:0000256" key="8">
    <source>
        <dbReference type="ARBA" id="ARBA00023136"/>
    </source>
</evidence>
<gene>
    <name evidence="14" type="primary">QCR2</name>
    <name evidence="14" type="ORF">N0V83_005448</name>
</gene>
<dbReference type="AlphaFoldDB" id="A0A9W9CM35"/>
<comment type="subcellular location">
    <subcellularLocation>
        <location evidence="1">Mitochondrion inner membrane</location>
        <topology evidence="1">Peripheral membrane protein</topology>
        <orientation evidence="1">Matrix side</orientation>
    </subcellularLocation>
</comment>
<feature type="domain" description="Peptidase M16 N-terminal" evidence="12">
    <location>
        <begin position="54"/>
        <end position="180"/>
    </location>
</feature>
<dbReference type="InterPro" id="IPR011249">
    <property type="entry name" value="Metalloenz_LuxS/M16"/>
</dbReference>
<dbReference type="SUPFAM" id="SSF63411">
    <property type="entry name" value="LuxS/MPP-like metallohydrolase"/>
    <property type="match status" value="2"/>
</dbReference>
<dbReference type="Pfam" id="PF00675">
    <property type="entry name" value="Peptidase_M16"/>
    <property type="match status" value="1"/>
</dbReference>
<sequence>MFSRSTACRGAQRAARQHALRQTQRRGLAAPASGSFQYQTGEAKGVKYASRDLAGPTTTLALVAKAGTRFQPLPGLTEGLANFAFRGTERRSTLRIVRESELLGASLNAYHSRENLVLEAKFLRDDLPYFVELLGEVASSTKFQPHVYAEEVLPLIDAAHKRFLASVSAMATQSAHSLAFHRGLGTPTASASPTPYTKYLDAETIEYFSKIAYAKPNFAVVANGADHGEFSKWVGEFFDNVPASAVEGFSDAATQQTKYYGGEERIAHDGGNAMVIAFPGSSSFTGKFYKPEIAVLGSLLGGQSAVKWSSGFTKLSQAAAPGAKVKTTSAIYSDAGLLYTTITGSAKAVAATAKASIEAVQKIAAGEISSEEISKAKAAAKFTELENGQDTRAGLELTGNGLVFNTQAYQIDEVAKKIDGVSEEALKSAAKQLLEGKATVSSVGDLFVLPYATELGLNV</sequence>
<evidence type="ECO:0000256" key="4">
    <source>
        <dbReference type="ARBA" id="ARBA00022792"/>
    </source>
</evidence>
<evidence type="ECO:0000256" key="7">
    <source>
        <dbReference type="ARBA" id="ARBA00023128"/>
    </source>
</evidence>
<name>A0A9W9CM35_9PLEO</name>
<keyword evidence="7" id="KW-0496">Mitochondrion</keyword>
<keyword evidence="3" id="KW-0679">Respiratory chain</keyword>
<proteinExistence type="inferred from homology"/>
<keyword evidence="8" id="KW-0472">Membrane</keyword>
<comment type="caution">
    <text evidence="14">The sequence shown here is derived from an EMBL/GenBank/DDBJ whole genome shotgun (WGS) entry which is preliminary data.</text>
</comment>
<dbReference type="InterPro" id="IPR007863">
    <property type="entry name" value="Peptidase_M16_C"/>
</dbReference>
<feature type="domain" description="Peptidase M16 C-terminal" evidence="13">
    <location>
        <begin position="201"/>
        <end position="379"/>
    </location>
</feature>
<evidence type="ECO:0000256" key="3">
    <source>
        <dbReference type="ARBA" id="ARBA00022660"/>
    </source>
</evidence>
<dbReference type="GO" id="GO:0005743">
    <property type="term" value="C:mitochondrial inner membrane"/>
    <property type="evidence" value="ECO:0007669"/>
    <property type="project" value="UniProtKB-SubCell"/>
</dbReference>
<dbReference type="GO" id="GO:0046872">
    <property type="term" value="F:metal ion binding"/>
    <property type="evidence" value="ECO:0007669"/>
    <property type="project" value="InterPro"/>
</dbReference>
<protein>
    <recommendedName>
        <fullName evidence="10">Cytochrome b-c1 complex subunit 2, mitochondrial</fullName>
    </recommendedName>
    <alternativeName>
        <fullName evidence="11">Core protein II</fullName>
    </alternativeName>
</protein>
<organism evidence="14 15">
    <name type="scientific">Neocucurbitaria cava</name>
    <dbReference type="NCBI Taxonomy" id="798079"/>
    <lineage>
        <taxon>Eukaryota</taxon>
        <taxon>Fungi</taxon>
        <taxon>Dikarya</taxon>
        <taxon>Ascomycota</taxon>
        <taxon>Pezizomycotina</taxon>
        <taxon>Dothideomycetes</taxon>
        <taxon>Pleosporomycetidae</taxon>
        <taxon>Pleosporales</taxon>
        <taxon>Pleosporineae</taxon>
        <taxon>Cucurbitariaceae</taxon>
        <taxon>Neocucurbitaria</taxon>
    </lineage>
</organism>
<evidence type="ECO:0000256" key="10">
    <source>
        <dbReference type="ARBA" id="ARBA00040751"/>
    </source>
</evidence>
<dbReference type="OrthoDB" id="6369905at2759"/>
<evidence type="ECO:0000256" key="1">
    <source>
        <dbReference type="ARBA" id="ARBA00004443"/>
    </source>
</evidence>
<keyword evidence="2" id="KW-0813">Transport</keyword>
<evidence type="ECO:0000259" key="12">
    <source>
        <dbReference type="Pfam" id="PF00675"/>
    </source>
</evidence>
<dbReference type="Gene3D" id="3.30.830.10">
    <property type="entry name" value="Metalloenzyme, LuxS/M16 peptidase-like"/>
    <property type="match status" value="2"/>
</dbReference>
<keyword evidence="15" id="KW-1185">Reference proteome</keyword>
<dbReference type="EMBL" id="JAPEUY010000009">
    <property type="protein sequence ID" value="KAJ4369686.1"/>
    <property type="molecule type" value="Genomic_DNA"/>
</dbReference>
<dbReference type="InterPro" id="IPR011765">
    <property type="entry name" value="Pept_M16_N"/>
</dbReference>
<keyword evidence="4" id="KW-0999">Mitochondrion inner membrane</keyword>
<evidence type="ECO:0000256" key="9">
    <source>
        <dbReference type="ARBA" id="ARBA00038146"/>
    </source>
</evidence>
<evidence type="ECO:0000256" key="5">
    <source>
        <dbReference type="ARBA" id="ARBA00022946"/>
    </source>
</evidence>
<accession>A0A9W9CM35</accession>
<keyword evidence="5" id="KW-0809">Transit peptide</keyword>
<dbReference type="InterPro" id="IPR050361">
    <property type="entry name" value="MPP/UQCRC_Complex"/>
</dbReference>
<comment type="similarity">
    <text evidence="9">Belongs to the peptidase M16 family. UQCRC2/QCR2 subfamily.</text>
</comment>
<dbReference type="PANTHER" id="PTHR11851">
    <property type="entry name" value="METALLOPROTEASE"/>
    <property type="match status" value="1"/>
</dbReference>